<evidence type="ECO:0000259" key="4">
    <source>
        <dbReference type="PROSITE" id="PS50991"/>
    </source>
</evidence>
<evidence type="ECO:0000256" key="3">
    <source>
        <dbReference type="ARBA" id="ARBA00023239"/>
    </source>
</evidence>
<comment type="similarity">
    <text evidence="1">Belongs to the HMG-CoA lyase family.</text>
</comment>
<dbReference type="CDD" id="cd07938">
    <property type="entry name" value="DRE_TIM_HMGL"/>
    <property type="match status" value="1"/>
</dbReference>
<sequence>MADFVHITDVGPRDGLQNQRQVLTVEQRLALIDSLYAAGLAEVEVGSFVSPKLVPAMANTDAVVAAVNRAAGRRATSLILNRRGYELARAAGSRSVTMVLYGSEGMARKNANLGMHEAEAITLEIMQQAAADNIEVIATIAVAFECPFDGATAPAEVARIAEKFVAAGAVRAVLADTIGAANPRQVAELTRQLLTALPASKLGCHFHDTRALGLANIYAALESGVRYFDASIAGLGGCPFAPGASGNVATEDAVMLAEQLGFSTAIDTAKLLVASDLAAELTGSAPGGRAKIWLRRQLEKAAA</sequence>
<dbReference type="Pfam" id="PF00682">
    <property type="entry name" value="HMGL-like"/>
    <property type="match status" value="1"/>
</dbReference>
<organism evidence="5 6">
    <name type="scientific">Gammaproteobacteria bacterium LSUCC0057</name>
    <dbReference type="NCBI Taxonomy" id="2559237"/>
    <lineage>
        <taxon>Bacteria</taxon>
        <taxon>Pseudomonadati</taxon>
        <taxon>Pseudomonadota</taxon>
        <taxon>Gammaproteobacteria</taxon>
        <taxon>Cellvibrionales</taxon>
        <taxon>Porticoccaceae</taxon>
        <taxon>SAR92 clade</taxon>
    </lineage>
</organism>
<dbReference type="Proteomes" id="UP000298133">
    <property type="component" value="Unassembled WGS sequence"/>
</dbReference>
<dbReference type="NCBIfam" id="NF004283">
    <property type="entry name" value="PRK05692.1"/>
    <property type="match status" value="1"/>
</dbReference>
<name>A0A4Y8UEW4_9GAMM</name>
<dbReference type="SUPFAM" id="SSF51569">
    <property type="entry name" value="Aldolase"/>
    <property type="match status" value="1"/>
</dbReference>
<evidence type="ECO:0000313" key="6">
    <source>
        <dbReference type="Proteomes" id="UP000298133"/>
    </source>
</evidence>
<reference evidence="5 6" key="1">
    <citation type="submission" date="2019-03" db="EMBL/GenBank/DDBJ databases">
        <title>Draft genome of Gammaproteobacteria bacterium LSUCC0057, a member of the SAR92 clade.</title>
        <authorList>
            <person name="Lanclos V.C."/>
            <person name="Doiron C."/>
            <person name="Henson M.W."/>
            <person name="Thrash J.C."/>
        </authorList>
    </citation>
    <scope>NUCLEOTIDE SEQUENCE [LARGE SCALE GENOMIC DNA]</scope>
    <source>
        <strain evidence="5 6">LSUCC0057</strain>
    </source>
</reference>
<dbReference type="PROSITE" id="PS50991">
    <property type="entry name" value="PYR_CT"/>
    <property type="match status" value="1"/>
</dbReference>
<accession>A0A4Y8UEW4</accession>
<dbReference type="InterPro" id="IPR013785">
    <property type="entry name" value="Aldolase_TIM"/>
</dbReference>
<keyword evidence="3 5" id="KW-0456">Lyase</keyword>
<evidence type="ECO:0000256" key="2">
    <source>
        <dbReference type="ARBA" id="ARBA00022723"/>
    </source>
</evidence>
<dbReference type="AlphaFoldDB" id="A0A4Y8UEW4"/>
<feature type="domain" description="Pyruvate carboxyltransferase" evidence="4">
    <location>
        <begin position="5"/>
        <end position="272"/>
    </location>
</feature>
<dbReference type="InterPro" id="IPR043594">
    <property type="entry name" value="HMGL"/>
</dbReference>
<dbReference type="GO" id="GO:0046872">
    <property type="term" value="F:metal ion binding"/>
    <property type="evidence" value="ECO:0007669"/>
    <property type="project" value="UniProtKB-KW"/>
</dbReference>
<dbReference type="GO" id="GO:0006552">
    <property type="term" value="P:L-leucine catabolic process"/>
    <property type="evidence" value="ECO:0007669"/>
    <property type="project" value="TreeGrafter"/>
</dbReference>
<gene>
    <name evidence="5" type="ORF">E3W66_07845</name>
</gene>
<evidence type="ECO:0000256" key="1">
    <source>
        <dbReference type="ARBA" id="ARBA00009405"/>
    </source>
</evidence>
<protein>
    <submittedName>
        <fullName evidence="5">Hydroxymethylglutaryl-CoA lyase</fullName>
    </submittedName>
</protein>
<dbReference type="PANTHER" id="PTHR42738">
    <property type="entry name" value="HYDROXYMETHYLGLUTARYL-COA LYASE"/>
    <property type="match status" value="1"/>
</dbReference>
<keyword evidence="2" id="KW-0479">Metal-binding</keyword>
<proteinExistence type="inferred from homology"/>
<dbReference type="InterPro" id="IPR000891">
    <property type="entry name" value="PYR_CT"/>
</dbReference>
<dbReference type="PANTHER" id="PTHR42738:SF7">
    <property type="entry name" value="HYDROXYMETHYLGLUTARYL-COA LYASE"/>
    <property type="match status" value="1"/>
</dbReference>
<dbReference type="GO" id="GO:0004419">
    <property type="term" value="F:hydroxymethylglutaryl-CoA lyase activity"/>
    <property type="evidence" value="ECO:0007669"/>
    <property type="project" value="TreeGrafter"/>
</dbReference>
<comment type="caution">
    <text evidence="5">The sequence shown here is derived from an EMBL/GenBank/DDBJ whole genome shotgun (WGS) entry which is preliminary data.</text>
</comment>
<dbReference type="OrthoDB" id="9784013at2"/>
<dbReference type="EMBL" id="SPIA01000003">
    <property type="protein sequence ID" value="TFH67396.1"/>
    <property type="molecule type" value="Genomic_DNA"/>
</dbReference>
<dbReference type="Gene3D" id="3.20.20.70">
    <property type="entry name" value="Aldolase class I"/>
    <property type="match status" value="1"/>
</dbReference>
<dbReference type="GO" id="GO:0046951">
    <property type="term" value="P:ketone body biosynthetic process"/>
    <property type="evidence" value="ECO:0007669"/>
    <property type="project" value="TreeGrafter"/>
</dbReference>
<keyword evidence="6" id="KW-1185">Reference proteome</keyword>
<evidence type="ECO:0000313" key="5">
    <source>
        <dbReference type="EMBL" id="TFH67396.1"/>
    </source>
</evidence>